<dbReference type="GO" id="GO:0006355">
    <property type="term" value="P:regulation of DNA-templated transcription"/>
    <property type="evidence" value="ECO:0007669"/>
    <property type="project" value="InterPro"/>
</dbReference>
<feature type="domain" description="Sigma-54 factor interaction" evidence="5">
    <location>
        <begin position="1"/>
        <end position="22"/>
    </location>
</feature>
<protein>
    <submittedName>
        <fullName evidence="6">Regulatory protein, Fis family</fullName>
    </submittedName>
</protein>
<dbReference type="Pfam" id="PF02954">
    <property type="entry name" value="HTH_8"/>
    <property type="match status" value="1"/>
</dbReference>
<dbReference type="InterPro" id="IPR002197">
    <property type="entry name" value="HTH_Fis"/>
</dbReference>
<dbReference type="PROSITE" id="PS50045">
    <property type="entry name" value="SIGMA54_INTERACT_4"/>
    <property type="match status" value="1"/>
</dbReference>
<evidence type="ECO:0000256" key="3">
    <source>
        <dbReference type="ARBA" id="ARBA00023015"/>
    </source>
</evidence>
<gene>
    <name evidence="6" type="ORF">SAMN05216352_101509</name>
</gene>
<keyword evidence="1" id="KW-0547">Nucleotide-binding</keyword>
<proteinExistence type="predicted"/>
<keyword evidence="7" id="KW-1185">Reference proteome</keyword>
<organism evidence="6 7">
    <name type="scientific">Alteribacillus bidgolensis</name>
    <dbReference type="NCBI Taxonomy" id="930129"/>
    <lineage>
        <taxon>Bacteria</taxon>
        <taxon>Bacillati</taxon>
        <taxon>Bacillota</taxon>
        <taxon>Bacilli</taxon>
        <taxon>Bacillales</taxon>
        <taxon>Bacillaceae</taxon>
        <taxon>Alteribacillus</taxon>
    </lineage>
</organism>
<dbReference type="InterPro" id="IPR058031">
    <property type="entry name" value="AAA_lid_NorR"/>
</dbReference>
<dbReference type="PANTHER" id="PTHR32071">
    <property type="entry name" value="TRANSCRIPTIONAL REGULATORY PROTEIN"/>
    <property type="match status" value="1"/>
</dbReference>
<evidence type="ECO:0000313" key="6">
    <source>
        <dbReference type="EMBL" id="SDH51199.1"/>
    </source>
</evidence>
<dbReference type="Pfam" id="PF25601">
    <property type="entry name" value="AAA_lid_14"/>
    <property type="match status" value="1"/>
</dbReference>
<keyword evidence="4" id="KW-0804">Transcription</keyword>
<dbReference type="Gene3D" id="1.10.10.60">
    <property type="entry name" value="Homeodomain-like"/>
    <property type="match status" value="1"/>
</dbReference>
<evidence type="ECO:0000256" key="4">
    <source>
        <dbReference type="ARBA" id="ARBA00023163"/>
    </source>
</evidence>
<evidence type="ECO:0000256" key="1">
    <source>
        <dbReference type="ARBA" id="ARBA00022741"/>
    </source>
</evidence>
<dbReference type="GO" id="GO:0005524">
    <property type="term" value="F:ATP binding"/>
    <property type="evidence" value="ECO:0007669"/>
    <property type="project" value="UniProtKB-KW"/>
</dbReference>
<dbReference type="RefSeq" id="WP_245917765.1">
    <property type="nucleotide sequence ID" value="NZ_FNDU01000001.1"/>
</dbReference>
<dbReference type="SUPFAM" id="SSF46689">
    <property type="entry name" value="Homeodomain-like"/>
    <property type="match status" value="1"/>
</dbReference>
<dbReference type="STRING" id="930129.SAMN05216352_101509"/>
<evidence type="ECO:0000256" key="2">
    <source>
        <dbReference type="ARBA" id="ARBA00022840"/>
    </source>
</evidence>
<dbReference type="InterPro" id="IPR002078">
    <property type="entry name" value="Sigma_54_int"/>
</dbReference>
<sequence length="103" mass="11941">MIEYHWPGNVRELRNILERAMIFAEHGMIQVEDLPDYVLKQVGRDRTIIDKDHDPYSLLEQAEKTAIHQALHQAKGNKSKAAKLLGVSRSVLYDKLKKYDQVL</sequence>
<dbReference type="AlphaFoldDB" id="A0A1G8D1E8"/>
<keyword evidence="2" id="KW-0067">ATP-binding</keyword>
<evidence type="ECO:0000313" key="7">
    <source>
        <dbReference type="Proteomes" id="UP000199017"/>
    </source>
</evidence>
<accession>A0A1G8D1E8</accession>
<evidence type="ECO:0000259" key="5">
    <source>
        <dbReference type="PROSITE" id="PS50045"/>
    </source>
</evidence>
<dbReference type="PRINTS" id="PR01590">
    <property type="entry name" value="HTHFIS"/>
</dbReference>
<dbReference type="Gene3D" id="1.10.8.60">
    <property type="match status" value="1"/>
</dbReference>
<reference evidence="6 7" key="1">
    <citation type="submission" date="2016-10" db="EMBL/GenBank/DDBJ databases">
        <authorList>
            <person name="de Groot N.N."/>
        </authorList>
    </citation>
    <scope>NUCLEOTIDE SEQUENCE [LARGE SCALE GENOMIC DNA]</scope>
    <source>
        <strain evidence="7">P4B,CCM 7963,CECT 7998,DSM 25260,IBRC-M 10614,KCTC 13821</strain>
    </source>
</reference>
<dbReference type="InterPro" id="IPR009057">
    <property type="entry name" value="Homeodomain-like_sf"/>
</dbReference>
<dbReference type="PROSITE" id="PS00688">
    <property type="entry name" value="SIGMA54_INTERACT_3"/>
    <property type="match status" value="1"/>
</dbReference>
<name>A0A1G8D1E8_9BACI</name>
<dbReference type="GO" id="GO:0043565">
    <property type="term" value="F:sequence-specific DNA binding"/>
    <property type="evidence" value="ECO:0007669"/>
    <property type="project" value="InterPro"/>
</dbReference>
<dbReference type="Proteomes" id="UP000199017">
    <property type="component" value="Unassembled WGS sequence"/>
</dbReference>
<keyword evidence="3" id="KW-0805">Transcription regulation</keyword>
<dbReference type="EMBL" id="FNDU01000001">
    <property type="protein sequence ID" value="SDH51199.1"/>
    <property type="molecule type" value="Genomic_DNA"/>
</dbReference>
<dbReference type="InterPro" id="IPR025944">
    <property type="entry name" value="Sigma_54_int_dom_CS"/>
</dbReference>